<dbReference type="InterPro" id="IPR027417">
    <property type="entry name" value="P-loop_NTPase"/>
</dbReference>
<accession>A0A7C1NJX3</accession>
<organism evidence="3">
    <name type="scientific">candidate division CPR3 bacterium</name>
    <dbReference type="NCBI Taxonomy" id="2268181"/>
    <lineage>
        <taxon>Bacteria</taxon>
        <taxon>Bacteria division CPR3</taxon>
    </lineage>
</organism>
<dbReference type="GO" id="GO:0016887">
    <property type="term" value="F:ATP hydrolysis activity"/>
    <property type="evidence" value="ECO:0007669"/>
    <property type="project" value="InterPro"/>
</dbReference>
<dbReference type="NCBIfam" id="TIGR03185">
    <property type="entry name" value="DNA_S_dndD"/>
    <property type="match status" value="1"/>
</dbReference>
<name>A0A7C1NJX3_UNCC3</name>
<protein>
    <submittedName>
        <fullName evidence="3">DNA sulfur modification protein DndD</fullName>
    </submittedName>
</protein>
<reference evidence="3" key="1">
    <citation type="journal article" date="2020" name="mSystems">
        <title>Genome- and Community-Level Interaction Insights into Carbon Utilization and Element Cycling Functions of Hydrothermarchaeota in Hydrothermal Sediment.</title>
        <authorList>
            <person name="Zhou Z."/>
            <person name="Liu Y."/>
            <person name="Xu W."/>
            <person name="Pan J."/>
            <person name="Luo Z.H."/>
            <person name="Li M."/>
        </authorList>
    </citation>
    <scope>NUCLEOTIDE SEQUENCE [LARGE SCALE GENOMIC DNA]</scope>
    <source>
        <strain evidence="3">HyVt-369</strain>
    </source>
</reference>
<dbReference type="InterPro" id="IPR017599">
    <property type="entry name" value="DNA_S_DndD"/>
</dbReference>
<dbReference type="Gene3D" id="3.40.50.300">
    <property type="entry name" value="P-loop containing nucleotide triphosphate hydrolases"/>
    <property type="match status" value="1"/>
</dbReference>
<evidence type="ECO:0000256" key="1">
    <source>
        <dbReference type="SAM" id="Coils"/>
    </source>
</evidence>
<evidence type="ECO:0000313" key="3">
    <source>
        <dbReference type="EMBL" id="HEB13730.1"/>
    </source>
</evidence>
<dbReference type="EMBL" id="DRHL01000116">
    <property type="protein sequence ID" value="HEB13730.1"/>
    <property type="molecule type" value="Genomic_DNA"/>
</dbReference>
<proteinExistence type="predicted"/>
<dbReference type="PANTHER" id="PTHR32114:SF2">
    <property type="entry name" value="ABC TRANSPORTER ABCH.3"/>
    <property type="match status" value="1"/>
</dbReference>
<gene>
    <name evidence="3" type="primary">dndD</name>
    <name evidence="3" type="ORF">ENI13_01985</name>
</gene>
<sequence length="475" mass="54064">MILDKITLHNFGLYKGRQSVDLTPPSSKKPVVLFGGQNGAGKTTFLDALLLVLYGSLARCSNRGTQAYDKFLLSCINKDVPPKDGASLELQFRHKLNGSEATYNLRRSWSQNRKGVKEHLEVHRNGCIDNVLSDEWNNYVEEFMPSRIANLFFFDGEKIEEFADISNSSELLSTAIHSLLGVDIIDKLSNDLVVLKRRKKETVKNQKAQEEINEFEVELDNLNGLKSDIKQNIASITTQIGILRKDKEKLEVIIREEGGDLFEQRADLEKSKEDAKLRIQIIGDELRVVASGPAPLLLIPELINKILEQDIAERHAIEADSFLGLLEERDALIIKKMKSSRASAKVLDEISSYLSHDRNSRGDNKATEAYLDISTDCKNKANALQNGLSDEIRSKVDSATNEFQKLYDLVDDIDRKLASVPDKETIYEKIKERQEIQFKIDKAEYEDKLLRDKLKKLDWEIEQKSRRLVRKIESS</sequence>
<dbReference type="AlphaFoldDB" id="A0A7C1NJX3"/>
<evidence type="ECO:0000259" key="2">
    <source>
        <dbReference type="Pfam" id="PF13476"/>
    </source>
</evidence>
<dbReference type="PANTHER" id="PTHR32114">
    <property type="entry name" value="ABC TRANSPORTER ABCH.3"/>
    <property type="match status" value="1"/>
</dbReference>
<feature type="domain" description="Rad50/SbcC-type AAA" evidence="2">
    <location>
        <begin position="5"/>
        <end position="228"/>
    </location>
</feature>
<dbReference type="SUPFAM" id="SSF52540">
    <property type="entry name" value="P-loop containing nucleoside triphosphate hydrolases"/>
    <property type="match status" value="1"/>
</dbReference>
<dbReference type="Proteomes" id="UP000885695">
    <property type="component" value="Unassembled WGS sequence"/>
</dbReference>
<dbReference type="GO" id="GO:0006302">
    <property type="term" value="P:double-strand break repair"/>
    <property type="evidence" value="ECO:0007669"/>
    <property type="project" value="InterPro"/>
</dbReference>
<feature type="non-terminal residue" evidence="3">
    <location>
        <position position="475"/>
    </location>
</feature>
<feature type="coiled-coil region" evidence="1">
    <location>
        <begin position="185"/>
        <end position="232"/>
    </location>
</feature>
<dbReference type="Pfam" id="PF13476">
    <property type="entry name" value="AAA_23"/>
    <property type="match status" value="1"/>
</dbReference>
<comment type="caution">
    <text evidence="3">The sequence shown here is derived from an EMBL/GenBank/DDBJ whole genome shotgun (WGS) entry which is preliminary data.</text>
</comment>
<dbReference type="InterPro" id="IPR038729">
    <property type="entry name" value="Rad50/SbcC_AAA"/>
</dbReference>
<keyword evidence="1" id="KW-0175">Coiled coil</keyword>